<dbReference type="RefSeq" id="WP_143026170.1">
    <property type="nucleotide sequence ID" value="NZ_FNKB01000002.1"/>
</dbReference>
<evidence type="ECO:0000313" key="2">
    <source>
        <dbReference type="EMBL" id="SDQ52938.1"/>
    </source>
</evidence>
<organism evidence="2 3">
    <name type="scientific">Leucobacter chromiiresistens</name>
    <dbReference type="NCBI Taxonomy" id="1079994"/>
    <lineage>
        <taxon>Bacteria</taxon>
        <taxon>Bacillati</taxon>
        <taxon>Actinomycetota</taxon>
        <taxon>Actinomycetes</taxon>
        <taxon>Micrococcales</taxon>
        <taxon>Microbacteriaceae</taxon>
        <taxon>Leucobacter</taxon>
    </lineage>
</organism>
<dbReference type="STRING" id="1079994.SAMN04488565_2910"/>
<gene>
    <name evidence="2" type="ORF">SAMN04488565_2910</name>
</gene>
<reference evidence="2 3" key="1">
    <citation type="submission" date="2016-10" db="EMBL/GenBank/DDBJ databases">
        <authorList>
            <person name="de Groot N.N."/>
        </authorList>
    </citation>
    <scope>NUCLEOTIDE SEQUENCE [LARGE SCALE GENOMIC DNA]</scope>
    <source>
        <strain evidence="2 3">DSM 22788</strain>
    </source>
</reference>
<name>A0A1H1BLV9_9MICO</name>
<dbReference type="Proteomes" id="UP000182690">
    <property type="component" value="Unassembled WGS sequence"/>
</dbReference>
<proteinExistence type="predicted"/>
<dbReference type="OrthoDB" id="5069407at2"/>
<protein>
    <submittedName>
        <fullName evidence="2">Uncharacterized protein</fullName>
    </submittedName>
</protein>
<dbReference type="AlphaFoldDB" id="A0A1H1BLV9"/>
<sequence length="137" mass="15692">MTLRRSLDEVTENTLEQWAVALTAGEIKLWELPPSVSQLYLFGHIDGAKSRQAEIDQLTRSYEHKLDTAYMLTFTPKEQREEYQRRLDKYFHERDAAFFAEPAQLTDLHSLRGGQEPPEAGVEDASNPTPERGDRAA</sequence>
<feature type="region of interest" description="Disordered" evidence="1">
    <location>
        <begin position="106"/>
        <end position="137"/>
    </location>
</feature>
<evidence type="ECO:0000256" key="1">
    <source>
        <dbReference type="SAM" id="MobiDB-lite"/>
    </source>
</evidence>
<accession>A0A1H1BLV9</accession>
<dbReference type="EMBL" id="FNKB01000002">
    <property type="protein sequence ID" value="SDQ52938.1"/>
    <property type="molecule type" value="Genomic_DNA"/>
</dbReference>
<evidence type="ECO:0000313" key="3">
    <source>
        <dbReference type="Proteomes" id="UP000182690"/>
    </source>
</evidence>